<evidence type="ECO:0000313" key="1">
    <source>
        <dbReference type="Proteomes" id="UP000095280"/>
    </source>
</evidence>
<reference evidence="2" key="1">
    <citation type="submission" date="2016-11" db="UniProtKB">
        <authorList>
            <consortium name="WormBaseParasite"/>
        </authorList>
    </citation>
    <scope>IDENTIFICATION</scope>
</reference>
<evidence type="ECO:0000313" key="2">
    <source>
        <dbReference type="WBParaSite" id="maker-uti_cns_0002323-snap-gene-0.5-mRNA-1"/>
    </source>
</evidence>
<dbReference type="Proteomes" id="UP000095280">
    <property type="component" value="Unplaced"/>
</dbReference>
<proteinExistence type="predicted"/>
<name>A0A1I8GKM9_9PLAT</name>
<keyword evidence="1" id="KW-1185">Reference proteome</keyword>
<dbReference type="WBParaSite" id="maker-uti_cns_0002323-snap-gene-0.5-mRNA-1">
    <property type="protein sequence ID" value="maker-uti_cns_0002323-snap-gene-0.5-mRNA-1"/>
    <property type="gene ID" value="maker-uti_cns_0002323-snap-gene-0.5"/>
</dbReference>
<accession>A0A1I8GKM9</accession>
<dbReference type="AlphaFoldDB" id="A0A1I8GKM9"/>
<protein>
    <submittedName>
        <fullName evidence="2">DHC_N1 domain-containing protein</fullName>
    </submittedName>
</protein>
<sequence>VILDDTMQPGSFLFVRTLIAKKLRLRSIMQLVKPRVFPSSDAKQARRNYQTGIQDNVDFQLDSSEGLLFVQLSLLREYTVTSIRLEAKVEALQKDVTGLRAAMHQMSSILHPQAETPQVSGFEVIDSWDDYIDFVEASEQRLSALRTHLRLFRRVKWQDSVRDMLDNILSLRMQAVVNFKGTDMRERALKAGVSTQLSIDDLGFKMAFLPYIQ</sequence>
<organism evidence="1 2">
    <name type="scientific">Macrostomum lignano</name>
    <dbReference type="NCBI Taxonomy" id="282301"/>
    <lineage>
        <taxon>Eukaryota</taxon>
        <taxon>Metazoa</taxon>
        <taxon>Spiralia</taxon>
        <taxon>Lophotrochozoa</taxon>
        <taxon>Platyhelminthes</taxon>
        <taxon>Rhabditophora</taxon>
        <taxon>Macrostomorpha</taxon>
        <taxon>Macrostomida</taxon>
        <taxon>Macrostomidae</taxon>
        <taxon>Macrostomum</taxon>
    </lineage>
</organism>